<accession>A0A645F762</accession>
<dbReference type="InterPro" id="IPR007165">
    <property type="entry name" value="Phage_holin_4_2"/>
</dbReference>
<evidence type="ECO:0000313" key="2">
    <source>
        <dbReference type="EMBL" id="MPN09720.1"/>
    </source>
</evidence>
<organism evidence="2">
    <name type="scientific">bioreactor metagenome</name>
    <dbReference type="NCBI Taxonomy" id="1076179"/>
    <lineage>
        <taxon>unclassified sequences</taxon>
        <taxon>metagenomes</taxon>
        <taxon>ecological metagenomes</taxon>
    </lineage>
</organism>
<protein>
    <recommendedName>
        <fullName evidence="3">Phage holin family protein</fullName>
    </recommendedName>
</protein>
<dbReference type="EMBL" id="VSSQ01055845">
    <property type="protein sequence ID" value="MPN09720.1"/>
    <property type="molecule type" value="Genomic_DNA"/>
</dbReference>
<sequence>MIRFLANVVVNLVVSAVAFLVAWWLVPGVVVRIGGFITAVAVFTVAQAILAPFVFNLARRYANAVLGGVGIVSTLLALLVATLVSNGLTITGFSTWFVTALLVWLITALGGWLLMAYVVDRWLARRKAARRAAPTA</sequence>
<gene>
    <name evidence="2" type="ORF">SDC9_157012</name>
</gene>
<name>A0A645F762_9ZZZZ</name>
<reference evidence="2" key="1">
    <citation type="submission" date="2019-08" db="EMBL/GenBank/DDBJ databases">
        <authorList>
            <person name="Kucharzyk K."/>
            <person name="Murdoch R.W."/>
            <person name="Higgins S."/>
            <person name="Loffler F."/>
        </authorList>
    </citation>
    <scope>NUCLEOTIDE SEQUENCE</scope>
</reference>
<keyword evidence="1" id="KW-0812">Transmembrane</keyword>
<comment type="caution">
    <text evidence="2">The sequence shown here is derived from an EMBL/GenBank/DDBJ whole genome shotgun (WGS) entry which is preliminary data.</text>
</comment>
<proteinExistence type="predicted"/>
<feature type="transmembrane region" description="Helical" evidence="1">
    <location>
        <begin position="32"/>
        <end position="55"/>
    </location>
</feature>
<keyword evidence="1" id="KW-0472">Membrane</keyword>
<feature type="transmembrane region" description="Helical" evidence="1">
    <location>
        <begin position="96"/>
        <end position="119"/>
    </location>
</feature>
<dbReference type="Pfam" id="PF04020">
    <property type="entry name" value="Phage_holin_4_2"/>
    <property type="match status" value="1"/>
</dbReference>
<feature type="transmembrane region" description="Helical" evidence="1">
    <location>
        <begin position="62"/>
        <end position="84"/>
    </location>
</feature>
<dbReference type="AlphaFoldDB" id="A0A645F762"/>
<keyword evidence="1" id="KW-1133">Transmembrane helix</keyword>
<feature type="transmembrane region" description="Helical" evidence="1">
    <location>
        <begin position="5"/>
        <end position="26"/>
    </location>
</feature>
<evidence type="ECO:0000256" key="1">
    <source>
        <dbReference type="SAM" id="Phobius"/>
    </source>
</evidence>
<evidence type="ECO:0008006" key="3">
    <source>
        <dbReference type="Google" id="ProtNLM"/>
    </source>
</evidence>